<accession>A0ABD6QTT6</accession>
<evidence type="ECO:0008006" key="3">
    <source>
        <dbReference type="Google" id="ProtNLM"/>
    </source>
</evidence>
<protein>
    <recommendedName>
        <fullName evidence="3">XRE family transcriptional regulator</fullName>
    </recommendedName>
</protein>
<comment type="caution">
    <text evidence="1">The sequence shown here is derived from an EMBL/GenBank/DDBJ whole genome shotgun (WGS) entry which is preliminary data.</text>
</comment>
<organism evidence="1 2">
    <name type="scientific">Mycolicibacterium fortuitum</name>
    <name type="common">Mycobacterium fortuitum</name>
    <dbReference type="NCBI Taxonomy" id="1766"/>
    <lineage>
        <taxon>Bacteria</taxon>
        <taxon>Bacillati</taxon>
        <taxon>Actinomycetota</taxon>
        <taxon>Actinomycetes</taxon>
        <taxon>Mycobacteriales</taxon>
        <taxon>Mycobacteriaceae</taxon>
        <taxon>Mycolicibacterium</taxon>
    </lineage>
</organism>
<name>A0ABD6QTT6_MYCFO</name>
<dbReference type="Gene3D" id="1.10.260.40">
    <property type="entry name" value="lambda repressor-like DNA-binding domains"/>
    <property type="match status" value="1"/>
</dbReference>
<evidence type="ECO:0000313" key="1">
    <source>
        <dbReference type="EMBL" id="OMC52037.1"/>
    </source>
</evidence>
<dbReference type="AlphaFoldDB" id="A0ABD6QTT6"/>
<dbReference type="EMBL" id="MBER01000010">
    <property type="protein sequence ID" value="OMC52037.1"/>
    <property type="molecule type" value="Genomic_DNA"/>
</dbReference>
<evidence type="ECO:0000313" key="2">
    <source>
        <dbReference type="Proteomes" id="UP000187001"/>
    </source>
</evidence>
<sequence length="96" mass="11026">MVADAPTLKADAHPAATYFAEQLQSLMSQHRVRLPGGKTRRLTPLRLQRMLAEKYPGRLSQSQMYRLHRAEALPYVDDICMFADFFEVSPRLFVSD</sequence>
<dbReference type="Proteomes" id="UP000187001">
    <property type="component" value="Unassembled WGS sequence"/>
</dbReference>
<gene>
    <name evidence="1" type="ORF">A5742_17795</name>
</gene>
<proteinExistence type="predicted"/>
<dbReference type="InterPro" id="IPR010982">
    <property type="entry name" value="Lambda_DNA-bd_dom_sf"/>
</dbReference>
<reference evidence="1 2" key="1">
    <citation type="submission" date="2016-07" db="EMBL/GenBank/DDBJ databases">
        <authorList>
            <person name="Sutton G."/>
            <person name="Brinkac L."/>
            <person name="Sanka R."/>
            <person name="Adams M."/>
            <person name="Lau E."/>
            <person name="Kumar A."/>
            <person name="Macaden R."/>
        </authorList>
    </citation>
    <scope>NUCLEOTIDE SEQUENCE [LARGE SCALE GENOMIC DNA]</scope>
    <source>
        <strain evidence="1 2">GA-0871</strain>
    </source>
</reference>